<proteinExistence type="predicted"/>
<evidence type="ECO:0000313" key="1">
    <source>
        <dbReference type="EMBL" id="KNE02794.1"/>
    </source>
</evidence>
<sequence>MAHGFHATKEQEGIKFDIDNHIIGISFDVASSSTPYDNRAPNMTLERNLKQYFLRDLLNI</sequence>
<name>A0A0L0P8Y1_CANAR</name>
<organism evidence="1 2">
    <name type="scientific">Candidozyma auris</name>
    <name type="common">Yeast</name>
    <name type="synonym">Candida auris</name>
    <dbReference type="NCBI Taxonomy" id="498019"/>
    <lineage>
        <taxon>Eukaryota</taxon>
        <taxon>Fungi</taxon>
        <taxon>Dikarya</taxon>
        <taxon>Ascomycota</taxon>
        <taxon>Saccharomycotina</taxon>
        <taxon>Pichiomycetes</taxon>
        <taxon>Metschnikowiaceae</taxon>
        <taxon>Candidozyma</taxon>
    </lineage>
</organism>
<dbReference type="AlphaFoldDB" id="A0A0L0P8Y1"/>
<accession>A0A0L0P8Y1</accession>
<dbReference type="EMBL" id="LGST01000002">
    <property type="protein sequence ID" value="KNE02794.1"/>
    <property type="molecule type" value="Genomic_DNA"/>
</dbReference>
<evidence type="ECO:0000313" key="2">
    <source>
        <dbReference type="Proteomes" id="UP000037122"/>
    </source>
</evidence>
<comment type="caution">
    <text evidence="1">The sequence shown here is derived from an EMBL/GenBank/DDBJ whole genome shotgun (WGS) entry which is preliminary data.</text>
</comment>
<dbReference type="VEuPathDB" id="FungiDB:QG37_00172"/>
<protein>
    <submittedName>
        <fullName evidence="1">Uncharacterized protein</fullName>
    </submittedName>
</protein>
<dbReference type="Proteomes" id="UP000037122">
    <property type="component" value="Unassembled WGS sequence"/>
</dbReference>
<reference evidence="2" key="1">
    <citation type="journal article" date="2015" name="BMC Genomics">
        <title>Draft genome of a commonly misdiagnosed multidrug resistant pathogen Candida auris.</title>
        <authorList>
            <person name="Chatterjee S."/>
            <person name="Alampalli S.V."/>
            <person name="Nageshan R.K."/>
            <person name="Chettiar S.T."/>
            <person name="Joshi S."/>
            <person name="Tatu U.S."/>
        </authorList>
    </citation>
    <scope>NUCLEOTIDE SEQUENCE [LARGE SCALE GENOMIC DNA]</scope>
    <source>
        <strain evidence="2">6684</strain>
    </source>
</reference>
<gene>
    <name evidence="1" type="ORF">QG37_00172</name>
</gene>